<dbReference type="EMBL" id="FZNY01000004">
    <property type="protein sequence ID" value="SNR89778.1"/>
    <property type="molecule type" value="Genomic_DNA"/>
</dbReference>
<reference evidence="3 4" key="1">
    <citation type="submission" date="2017-06" db="EMBL/GenBank/DDBJ databases">
        <authorList>
            <person name="Kim H.J."/>
            <person name="Triplett B.A."/>
        </authorList>
    </citation>
    <scope>NUCLEOTIDE SEQUENCE [LARGE SCALE GENOMIC DNA]</scope>
    <source>
        <strain evidence="3 4">DSM 25597</strain>
    </source>
</reference>
<proteinExistence type="predicted"/>
<feature type="compositionally biased region" description="Polar residues" evidence="1">
    <location>
        <begin position="267"/>
        <end position="276"/>
    </location>
</feature>
<dbReference type="Pfam" id="PF09697">
    <property type="entry name" value="Porph_ging"/>
    <property type="match status" value="1"/>
</dbReference>
<protein>
    <submittedName>
        <fullName evidence="3">GLPGLI family protein</fullName>
    </submittedName>
</protein>
<feature type="region of interest" description="Disordered" evidence="1">
    <location>
        <begin position="255"/>
        <end position="276"/>
    </location>
</feature>
<feature type="chain" id="PRO_5012647261" evidence="2">
    <location>
        <begin position="19"/>
        <end position="276"/>
    </location>
</feature>
<accession>A0A239A3T9</accession>
<keyword evidence="2" id="KW-0732">Signal</keyword>
<dbReference type="Proteomes" id="UP000198379">
    <property type="component" value="Unassembled WGS sequence"/>
</dbReference>
<dbReference type="NCBIfam" id="TIGR01200">
    <property type="entry name" value="GLPGLI"/>
    <property type="match status" value="1"/>
</dbReference>
<evidence type="ECO:0000313" key="3">
    <source>
        <dbReference type="EMBL" id="SNR89778.1"/>
    </source>
</evidence>
<dbReference type="InterPro" id="IPR005901">
    <property type="entry name" value="GLPGLI"/>
</dbReference>
<feature type="signal peptide" evidence="2">
    <location>
        <begin position="1"/>
        <end position="18"/>
    </location>
</feature>
<keyword evidence="4" id="KW-1185">Reference proteome</keyword>
<organism evidence="3 4">
    <name type="scientific">Dokdonia pacifica</name>
    <dbReference type="NCBI Taxonomy" id="1627892"/>
    <lineage>
        <taxon>Bacteria</taxon>
        <taxon>Pseudomonadati</taxon>
        <taxon>Bacteroidota</taxon>
        <taxon>Flavobacteriia</taxon>
        <taxon>Flavobacteriales</taxon>
        <taxon>Flavobacteriaceae</taxon>
        <taxon>Dokdonia</taxon>
    </lineage>
</organism>
<dbReference type="RefSeq" id="WP_089371922.1">
    <property type="nucleotide sequence ID" value="NZ_BMEP01000007.1"/>
</dbReference>
<sequence>MKNIILFILVFAFAKAHSQNIQGVATYQTQRHVDIKMDSTSGMNDEMQKSIQEQLRKQFQKEYTLSFNDAAAIWKEEATLDKPQAPSSSGISIVISGNSDILYQNIKDQTYTQQSDLMGKQFLVEDKLEKPEWKLEKETKNIGQYTCFKATLTEEVEERSFESVNGEGEENVKMVEKVTTAWYTLDIPVQHGPDDFWGLPGLILEVNDGKMAMMCTQVVINPKEGVTLEIPTKGKKVNEAEYEKISEEKAKEMMERYQGGGRKKGENSTFSIRIGG</sequence>
<name>A0A239A3T9_9FLAO</name>
<evidence type="ECO:0000256" key="1">
    <source>
        <dbReference type="SAM" id="MobiDB-lite"/>
    </source>
</evidence>
<evidence type="ECO:0000256" key="2">
    <source>
        <dbReference type="SAM" id="SignalP"/>
    </source>
</evidence>
<evidence type="ECO:0000313" key="4">
    <source>
        <dbReference type="Proteomes" id="UP000198379"/>
    </source>
</evidence>
<gene>
    <name evidence="3" type="ORF">SAMN06265376_104103</name>
</gene>
<dbReference type="OrthoDB" id="1068986at2"/>
<dbReference type="AlphaFoldDB" id="A0A239A3T9"/>